<dbReference type="Gene3D" id="3.30.300.30">
    <property type="match status" value="2"/>
</dbReference>
<evidence type="ECO:0000256" key="7">
    <source>
        <dbReference type="ARBA" id="ARBA00066651"/>
    </source>
</evidence>
<dbReference type="EMBL" id="JANWTP010000029">
    <property type="protein sequence ID" value="MDC8638256.1"/>
    <property type="molecule type" value="Genomic_DNA"/>
</dbReference>
<evidence type="ECO:0000256" key="1">
    <source>
        <dbReference type="ARBA" id="ARBA00001957"/>
    </source>
</evidence>
<dbReference type="PROSITE" id="PS00455">
    <property type="entry name" value="AMP_BINDING"/>
    <property type="match status" value="2"/>
</dbReference>
<dbReference type="CDD" id="cd12117">
    <property type="entry name" value="A_NRPS_Srf_like"/>
    <property type="match status" value="1"/>
</dbReference>
<dbReference type="Gene3D" id="2.30.38.10">
    <property type="entry name" value="Luciferase, Domain 3"/>
    <property type="match status" value="2"/>
</dbReference>
<dbReference type="EC" id="6.2.1.69" evidence="7"/>
<dbReference type="GO" id="GO:0031177">
    <property type="term" value="F:phosphopantetheine binding"/>
    <property type="evidence" value="ECO:0007669"/>
    <property type="project" value="InterPro"/>
</dbReference>
<dbReference type="InterPro" id="IPR009081">
    <property type="entry name" value="PP-bd_ACP"/>
</dbReference>
<comment type="caution">
    <text evidence="11">The sequence shown here is derived from an EMBL/GenBank/DDBJ whole genome shotgun (WGS) entry which is preliminary data.</text>
</comment>
<dbReference type="FunFam" id="3.30.559.10:FF:000023">
    <property type="entry name" value="Non-ribosomal peptide synthetase"/>
    <property type="match status" value="1"/>
</dbReference>
<dbReference type="SUPFAM" id="SSF56801">
    <property type="entry name" value="Acetyl-CoA synthetase-like"/>
    <property type="match status" value="2"/>
</dbReference>
<dbReference type="CDD" id="cd19531">
    <property type="entry name" value="LCL_NRPS-like"/>
    <property type="match status" value="1"/>
</dbReference>
<evidence type="ECO:0000256" key="8">
    <source>
        <dbReference type="ARBA" id="ARBA00079103"/>
    </source>
</evidence>
<dbReference type="InterPro" id="IPR000873">
    <property type="entry name" value="AMP-dep_synth/lig_dom"/>
</dbReference>
<sequence>MTGPASENGSAPDLERLRNRLKQRLGGARAADPGPQPIAPERRPAQVGLSCTQQRLWYLDQEGAGAAYNLTVEVRFTGSLDRAALRSALFALIQRHEPLRTRFAQIDGTPVLQVDDHASPTWIELDCELDPGAERERRIEQAGLDASAVPFALDGEQPLRATLLVLDAAEHALLLTVHHIVADGWSRGILLRELLILYRGLVAPGMPALPALPIAFSDYAVWQQAQLDSEAIGEHLAYWREQLADAPAQITLPADRPRRRWSSYGGDSVEIAFDAHRTAAIEALARRSQATVFMILQTAWVIVLSRLSGQQDIVVGTPIANRRWQAVEGLVGCLLNTLALRTRIHDDTTVSGLIERVRQTTLDAYRHQDLPFEKLIDAVQPVRRPGCSPLFQVLFGLQNTPADELALPGLRIQARDVQNRSAVVDLTLFLQQTEAGIAGTLNYATDLFERSTVMGWAEYLQNAIEAMTRDPEQLVSCVPLQDLVIASAALQRLNPAPAPLPADAGLHRRFEMQAARLPHAVAVESEDERLSYAALNARANRLAHYLCACGLAAGSNVPVLIPRSIDMLVAQIAVLKAGCSYVPIDPDTPPERRAAILQDCGASMAITAAGIECAGALKWIDPVAAQQLIATQASTDLPDPPTPARVAPAYVMYTSGSTGAPKGVVVSQRAVLSLCVDNDYIAIEPDDCVAHCSNPAFDASTFEIWAPLLNGARVLIVPHLTSLDPQALERIIVERHVTAMWLTTSLFNQCVRASSTLFAPLRYLLFGGEAADPGIVGLLAGSARAPQHLLNMYGPTEATTFATCYAVPATAATANVVPIGRPISSARIYVLDAQLAPVPVGVAGELYIGGLGVAEGYLNQPELTARRFLHDPFLGDCNADDADRPATMYRSGDRARWRADGQIEYLGRIDQQVKIRGFRVEPGELEVHLMQHAEVTQAAVVVVEPVAGERQLLAYVAGVEGGAARNHDLVAHLRARLPAYMVPADIVHLPALPLTANGKLDRRALPRPAASGQDIAAHVAPGSALELALCELWQSALALQRIGIDDDFFLLGGNSLSAVRLVGLIKERFGHAVTLQQFMQAPTVRALAQALGASQPARERPIQTLAPDRAGRFDPFPLTPIQLAYWVGRSGVAELSNVGAHAYAEVNVAGLHPARFDATLNRMIARHPALRTVVRPDATQQVLATVPAYASVLDDYRHADPGQRQDGVANTRAVMSHQVFDGMTWPLFEVRISRLSDEAFIIHCSLDALVLDASSAMVLLDEFIAAYREPDCRLPVLELTFRDYVRAREAFAQSELFLDSKAYWTARAADFPARPDLPLAVDPAQITHPRFERRSCVVPAPQWQALLALARTHQITPTVLILGCFGEVLSRWAQQPRFALNLTLFNRIPFHPQVDALIGDFTTLVLLEMSYADRSVPFLQRLHAHQRQLWTDLEYRYFDGMDMQQTLRRAGGAATSYPIVVTSTLGLAQGRTLASLHDHIAEAEGYSITQTSQVWLDVQLFEQAGGLRCNWDSVAGLFGDGVLDAMFAAFNALLAQLHDERGSWHRPASVELPPAQMRAIAASNAPVSDPLPRRLHDPLLRQLHRQGDKTAIRCRDKRISYAELELRSRVLANRLKSGGAARNRLIAVLMDKDWRQVVAVTAILRAGAAYLPIDAGLPRERIALLLDSGGVEQIVASPAAVERCPPGPFRLYVLEDEPGAAPPELLREPACDALPDDLAYVIFTSGSTGVPKGVMIEHQAVHNTIADINRRYRVDESDCVFALSSLSFDLSVYDIFGVLGAGGTLVLPEASAIRDPAAWRELFALGQRHEPITVWNTVPALMRMFVDDLQADPYPAQLRLVLLSGDWIALDLPQRIRAAMPAAQVISLGGATEASIWSIAYPIASVAPEWKSIPYGKALENQSMHVLQSDLAPAPLWVAGDLYIGGVGLARGYWRDDARTAASFVRHPLTGTRLYRTGDRGRLLPDGNIEFLGRSDLQVKIRGYRVEPGEIESRLLAHPQVAQVVVLAQQDASGEKALAAYLTCTGAATLTVETIRAHLAEALPAYMIPGVIAIIDALPLTPNGKVDLKALPAPLSAALSTRSFQPPEGEIEQALADIWAALLQIDPIGRHDHFFELGGNSLMAVQLVARIRTQLDVEASLADVFSAPLLAELAEKLVDRQIAAYDPGELLDLSQQAGLHEPSSGTGGVADAVAS</sequence>
<dbReference type="CDD" id="cd19535">
    <property type="entry name" value="Cyc_NRPS"/>
    <property type="match status" value="1"/>
</dbReference>
<dbReference type="GO" id="GO:0044550">
    <property type="term" value="P:secondary metabolite biosynthetic process"/>
    <property type="evidence" value="ECO:0007669"/>
    <property type="project" value="UniProtKB-ARBA"/>
</dbReference>
<dbReference type="PANTHER" id="PTHR45527:SF1">
    <property type="entry name" value="FATTY ACID SYNTHASE"/>
    <property type="match status" value="1"/>
</dbReference>
<evidence type="ECO:0000256" key="3">
    <source>
        <dbReference type="ARBA" id="ARBA00022450"/>
    </source>
</evidence>
<evidence type="ECO:0000256" key="6">
    <source>
        <dbReference type="ARBA" id="ARBA00052643"/>
    </source>
</evidence>
<dbReference type="SMART" id="SM00823">
    <property type="entry name" value="PKS_PP"/>
    <property type="match status" value="2"/>
</dbReference>
<dbReference type="Pfam" id="PF00668">
    <property type="entry name" value="Condensation"/>
    <property type="match status" value="2"/>
</dbReference>
<dbReference type="RefSeq" id="WP_273664063.1">
    <property type="nucleotide sequence ID" value="NZ_CP168178.1"/>
</dbReference>
<dbReference type="Gene3D" id="3.40.50.980">
    <property type="match status" value="4"/>
</dbReference>
<dbReference type="SUPFAM" id="SSF52777">
    <property type="entry name" value="CoA-dependent acyltransferases"/>
    <property type="match status" value="4"/>
</dbReference>
<evidence type="ECO:0000313" key="11">
    <source>
        <dbReference type="EMBL" id="MDC8638256.1"/>
    </source>
</evidence>
<keyword evidence="5" id="KW-0436">Ligase</keyword>
<dbReference type="InterPro" id="IPR006162">
    <property type="entry name" value="Ppantetheine_attach_site"/>
</dbReference>
<dbReference type="InterPro" id="IPR023213">
    <property type="entry name" value="CAT-like_dom_sf"/>
</dbReference>
<dbReference type="Pfam" id="PF13193">
    <property type="entry name" value="AMP-binding_C"/>
    <property type="match status" value="2"/>
</dbReference>
<dbReference type="Gene3D" id="3.30.559.30">
    <property type="entry name" value="Nonribosomal peptide synthetase, condensation domain"/>
    <property type="match status" value="2"/>
</dbReference>
<dbReference type="FunFam" id="3.30.559.30:FF:000006">
    <property type="entry name" value="Yersiniabactin polyketide/non-ribosomal peptide synthetase"/>
    <property type="match status" value="1"/>
</dbReference>
<dbReference type="InterPro" id="IPR001242">
    <property type="entry name" value="Condensation_dom"/>
</dbReference>
<dbReference type="GO" id="GO:0043041">
    <property type="term" value="P:amino acid activation for nonribosomal peptide biosynthetic process"/>
    <property type="evidence" value="ECO:0007669"/>
    <property type="project" value="TreeGrafter"/>
</dbReference>
<evidence type="ECO:0000256" key="2">
    <source>
        <dbReference type="ARBA" id="ARBA00004924"/>
    </source>
</evidence>
<dbReference type="PROSITE" id="PS00012">
    <property type="entry name" value="PHOSPHOPANTETHEINE"/>
    <property type="match status" value="2"/>
</dbReference>
<dbReference type="Proteomes" id="UP001140230">
    <property type="component" value="Unassembled WGS sequence"/>
</dbReference>
<dbReference type="GO" id="GO:0072330">
    <property type="term" value="P:monocarboxylic acid biosynthetic process"/>
    <property type="evidence" value="ECO:0007669"/>
    <property type="project" value="UniProtKB-ARBA"/>
</dbReference>
<organism evidence="11 12">
    <name type="scientific">Xanthomonas hortorum pv. hederae</name>
    <dbReference type="NCBI Taxonomy" id="453603"/>
    <lineage>
        <taxon>Bacteria</taxon>
        <taxon>Pseudomonadati</taxon>
        <taxon>Pseudomonadota</taxon>
        <taxon>Gammaproteobacteria</taxon>
        <taxon>Lysobacterales</taxon>
        <taxon>Lysobacteraceae</taxon>
        <taxon>Xanthomonas</taxon>
    </lineage>
</organism>
<dbReference type="FunFam" id="2.30.38.10:FF:000001">
    <property type="entry name" value="Non-ribosomal peptide synthetase PvdI"/>
    <property type="match status" value="1"/>
</dbReference>
<accession>A0A9X4BRH7</accession>
<dbReference type="InterPro" id="IPR045851">
    <property type="entry name" value="AMP-bd_C_sf"/>
</dbReference>
<dbReference type="SUPFAM" id="SSF47336">
    <property type="entry name" value="ACP-like"/>
    <property type="match status" value="2"/>
</dbReference>
<dbReference type="PROSITE" id="PS50075">
    <property type="entry name" value="CARRIER"/>
    <property type="match status" value="2"/>
</dbReference>
<evidence type="ECO:0000256" key="9">
    <source>
        <dbReference type="SAM" id="MobiDB-lite"/>
    </source>
</evidence>
<feature type="domain" description="Carrier" evidence="10">
    <location>
        <begin position="2086"/>
        <end position="2161"/>
    </location>
</feature>
<comment type="pathway">
    <text evidence="2">Siderophore biosynthesis.</text>
</comment>
<dbReference type="NCBIfam" id="TIGR01733">
    <property type="entry name" value="AA-adenyl-dom"/>
    <property type="match status" value="2"/>
</dbReference>
<evidence type="ECO:0000313" key="12">
    <source>
        <dbReference type="Proteomes" id="UP001140230"/>
    </source>
</evidence>
<dbReference type="InterPro" id="IPR025110">
    <property type="entry name" value="AMP-bd_C"/>
</dbReference>
<dbReference type="InterPro" id="IPR020806">
    <property type="entry name" value="PKS_PP-bd"/>
</dbReference>
<dbReference type="FunFam" id="1.10.1200.10:FF:000016">
    <property type="entry name" value="Non-ribosomal peptide synthase"/>
    <property type="match status" value="2"/>
</dbReference>
<dbReference type="PANTHER" id="PTHR45527">
    <property type="entry name" value="NONRIBOSOMAL PEPTIDE SYNTHETASE"/>
    <property type="match status" value="1"/>
</dbReference>
<reference evidence="11" key="2">
    <citation type="submission" date="2022-08" db="EMBL/GenBank/DDBJ databases">
        <authorList>
            <person name="Iruegas-Bocardo F."/>
            <person name="Weisberg A.J."/>
            <person name="Riutta E.R."/>
            <person name="Kilday K."/>
            <person name="Bonkowski J.C."/>
            <person name="Creswell T."/>
            <person name="Daughtrey M.L."/>
            <person name="Rane K."/>
            <person name="Grunwald N.J."/>
            <person name="Chang J.H."/>
            <person name="Putnam M.L."/>
        </authorList>
    </citation>
    <scope>NUCLEOTIDE SEQUENCE</scope>
    <source>
        <strain evidence="11">22-338</strain>
    </source>
</reference>
<dbReference type="InterPro" id="IPR020845">
    <property type="entry name" value="AMP-binding_CS"/>
</dbReference>
<keyword evidence="4" id="KW-0597">Phosphoprotein</keyword>
<keyword evidence="3" id="KW-0596">Phosphopantetheine</keyword>
<comment type="cofactor">
    <cofactor evidence="1">
        <name>pantetheine 4'-phosphate</name>
        <dbReference type="ChEBI" id="CHEBI:47942"/>
    </cofactor>
</comment>
<protein>
    <recommendedName>
        <fullName evidence="8">L-cysteine--[L-cysteinyl-carrier protein] ligase</fullName>
        <ecNumber evidence="7">6.2.1.69</ecNumber>
    </recommendedName>
    <alternativeName>
        <fullName evidence="8">L-cysteine--[L-cysteinyl-carrier protein] ligase</fullName>
    </alternativeName>
</protein>
<proteinExistence type="predicted"/>
<reference evidence="11" key="1">
    <citation type="journal article" date="2022" name="Phytopathology">
        <title>Whole genome sequencing-based tracing of a 2022 introduction and outbreak of Xanthomonas hortorum pv. pelargonii.</title>
        <authorList>
            <person name="Iruegas Bocardo F."/>
            <person name="Weisberg A.J."/>
            <person name="Riutta E.R."/>
            <person name="Kilday K.B."/>
            <person name="Bonkowski J.C."/>
            <person name="Creswell T.C."/>
            <person name="Daughtrey M."/>
            <person name="Rane K.K."/>
            <person name="Grunwald N.J."/>
            <person name="Chang J.H."/>
            <person name="Putnam M."/>
        </authorList>
    </citation>
    <scope>NUCLEOTIDE SEQUENCE</scope>
    <source>
        <strain evidence="11">22-338</strain>
    </source>
</reference>
<dbReference type="InterPro" id="IPR010071">
    <property type="entry name" value="AA_adenyl_dom"/>
</dbReference>
<dbReference type="InterPro" id="IPR057737">
    <property type="entry name" value="Condensation_MtbB-like"/>
</dbReference>
<gene>
    <name evidence="11" type="ORF">NY667_10545</name>
</gene>
<name>A0A9X4BRH7_9XANT</name>
<evidence type="ECO:0000256" key="4">
    <source>
        <dbReference type="ARBA" id="ARBA00022553"/>
    </source>
</evidence>
<dbReference type="Gene3D" id="1.10.1200.10">
    <property type="entry name" value="ACP-like"/>
    <property type="match status" value="2"/>
</dbReference>
<dbReference type="Pfam" id="PF00550">
    <property type="entry name" value="PP-binding"/>
    <property type="match status" value="2"/>
</dbReference>
<evidence type="ECO:0000259" key="10">
    <source>
        <dbReference type="PROSITE" id="PS50075"/>
    </source>
</evidence>
<comment type="catalytic activity">
    <reaction evidence="6">
        <text>holo-[peptidyl-carrier protein] + L-cysteine + ATP = L-cysteinyl-[peptidyl-carrier protein] + AMP + diphosphate</text>
        <dbReference type="Rhea" id="RHEA:61680"/>
        <dbReference type="Rhea" id="RHEA-COMP:11480"/>
        <dbReference type="Rhea" id="RHEA-COMP:15906"/>
        <dbReference type="ChEBI" id="CHEBI:30616"/>
        <dbReference type="ChEBI" id="CHEBI:33019"/>
        <dbReference type="ChEBI" id="CHEBI:35235"/>
        <dbReference type="ChEBI" id="CHEBI:64479"/>
        <dbReference type="ChEBI" id="CHEBI:144926"/>
        <dbReference type="ChEBI" id="CHEBI:456215"/>
        <dbReference type="EC" id="6.2.1.69"/>
    </reaction>
    <physiologicalReaction direction="left-to-right" evidence="6">
        <dbReference type="Rhea" id="RHEA:61681"/>
    </physiologicalReaction>
</comment>
<dbReference type="Gene3D" id="3.30.559.10">
    <property type="entry name" value="Chloramphenicol acetyltransferase-like domain"/>
    <property type="match status" value="2"/>
</dbReference>
<dbReference type="InterPro" id="IPR036736">
    <property type="entry name" value="ACP-like_sf"/>
</dbReference>
<dbReference type="CDD" id="cd12114">
    <property type="entry name" value="A_NRPS_TlmIV_like"/>
    <property type="match status" value="1"/>
</dbReference>
<evidence type="ECO:0000256" key="5">
    <source>
        <dbReference type="ARBA" id="ARBA00022598"/>
    </source>
</evidence>
<feature type="domain" description="Carrier" evidence="10">
    <location>
        <begin position="1020"/>
        <end position="1095"/>
    </location>
</feature>
<dbReference type="GO" id="GO:0016874">
    <property type="term" value="F:ligase activity"/>
    <property type="evidence" value="ECO:0007669"/>
    <property type="project" value="UniProtKB-KW"/>
</dbReference>
<dbReference type="FunFam" id="3.40.50.980:FF:000001">
    <property type="entry name" value="Non-ribosomal peptide synthetase"/>
    <property type="match status" value="1"/>
</dbReference>
<dbReference type="FunFam" id="3.40.50.12780:FF:000012">
    <property type="entry name" value="Non-ribosomal peptide synthetase"/>
    <property type="match status" value="2"/>
</dbReference>
<dbReference type="FunFam" id="3.30.300.30:FF:000010">
    <property type="entry name" value="Enterobactin synthetase component F"/>
    <property type="match status" value="2"/>
</dbReference>
<feature type="region of interest" description="Disordered" evidence="9">
    <location>
        <begin position="1"/>
        <end position="45"/>
    </location>
</feature>
<dbReference type="Pfam" id="PF00501">
    <property type="entry name" value="AMP-binding"/>
    <property type="match status" value="2"/>
</dbReference>
<dbReference type="GO" id="GO:0005737">
    <property type="term" value="C:cytoplasm"/>
    <property type="evidence" value="ECO:0007669"/>
    <property type="project" value="TreeGrafter"/>
</dbReference>